<dbReference type="Pfam" id="PF08928">
    <property type="entry name" value="PoNi_N"/>
    <property type="match status" value="1"/>
</dbReference>
<dbReference type="EMBL" id="JABWRZ020000001">
    <property type="protein sequence ID" value="MBV4490835.1"/>
    <property type="molecule type" value="Genomic_DNA"/>
</dbReference>
<dbReference type="SUPFAM" id="SSF140731">
    <property type="entry name" value="PA2201 C-terminal domain-like"/>
    <property type="match status" value="1"/>
</dbReference>
<evidence type="ECO:0000313" key="4">
    <source>
        <dbReference type="Proteomes" id="UP000609530"/>
    </source>
</evidence>
<proteinExistence type="predicted"/>
<dbReference type="Proteomes" id="UP000609530">
    <property type="component" value="Unassembled WGS sequence"/>
</dbReference>
<reference evidence="3 4" key="1">
    <citation type="journal article" date="2020" name="Microorganisms">
        <title>Reliable Identification of Environmental Pseudomonas Isolates Using the rpoD Gene.</title>
        <authorList>
            <consortium name="The Broad Institute Genome Sequencing Platform"/>
            <person name="Girard L."/>
            <person name="Lood C."/>
            <person name="Rokni-Zadeh H."/>
            <person name="van Noort V."/>
            <person name="Lavigne R."/>
            <person name="De Mot R."/>
        </authorList>
    </citation>
    <scope>NUCLEOTIDE SEQUENCE [LARGE SCALE GENOMIC DNA]</scope>
    <source>
        <strain evidence="3 4">RD9SR1</strain>
    </source>
</reference>
<name>A0ABS6Q9K8_9PSED</name>
<organism evidence="3 4">
    <name type="scientific">Pseudomonas oryzicola</name>
    <dbReference type="NCBI Taxonomy" id="485876"/>
    <lineage>
        <taxon>Bacteria</taxon>
        <taxon>Pseudomonadati</taxon>
        <taxon>Pseudomonadota</taxon>
        <taxon>Gammaproteobacteria</taxon>
        <taxon>Pseudomonadales</taxon>
        <taxon>Pseudomonadaceae</taxon>
        <taxon>Pseudomonas</taxon>
    </lineage>
</organism>
<keyword evidence="4" id="KW-1185">Reference proteome</keyword>
<dbReference type="Pfam" id="PF08929">
    <property type="entry name" value="PoNi_C"/>
    <property type="match status" value="1"/>
</dbReference>
<sequence>MQFDRVKREPLLQERFYLDDVSYLKEKYFERSAEEYLARSWPDYVNVEGISWGWCYQSLELLIELYSGGEPLESLQAYAEHVFSQFQRHKQSFPDFSLKLWEPDAYQYVLWLLSFAVLFGKAGRIAQIAAWTSDSSDESQDLLLRQLFVRVGVDFPGGTLVHKRPYSELLRAVSSGGDEQQQALRAYLKQWYRGMRNCYWHDRHKGRSDSGFFGYWAFEAGMVTVLWGVDDTPYRDLPYYPKDLVDDARERQVIQSFPEGLLSVTSSDVFAKSGEVCPRTGVWVCDDWVVGPQTFMQGIEMPADEGRILTWRLVKGL</sequence>
<evidence type="ECO:0000313" key="3">
    <source>
        <dbReference type="EMBL" id="MBV4490835.1"/>
    </source>
</evidence>
<dbReference type="RefSeq" id="WP_186674685.1">
    <property type="nucleotide sequence ID" value="NZ_JABWRZ020000001.1"/>
</dbReference>
<dbReference type="Gene3D" id="1.10.3920.10">
    <property type="entry name" value="PA2201 C-terminal domain-like"/>
    <property type="match status" value="1"/>
</dbReference>
<comment type="caution">
    <text evidence="3">The sequence shown here is derived from an EMBL/GenBank/DDBJ whole genome shotgun (WGS) entry which is preliminary data.</text>
</comment>
<gene>
    <name evidence="3" type="ORF">HU760_009515</name>
</gene>
<evidence type="ECO:0000259" key="1">
    <source>
        <dbReference type="Pfam" id="PF08928"/>
    </source>
</evidence>
<dbReference type="InterPro" id="IPR015024">
    <property type="entry name" value="PoNi_N"/>
</dbReference>
<dbReference type="InterPro" id="IPR028983">
    <property type="entry name" value="PA2201-like_C"/>
</dbReference>
<protein>
    <submittedName>
        <fullName evidence="3">DUF1911 domain-containing protein</fullName>
    </submittedName>
</protein>
<dbReference type="InterPro" id="IPR015025">
    <property type="entry name" value="PoNi_C"/>
</dbReference>
<evidence type="ECO:0000259" key="2">
    <source>
        <dbReference type="Pfam" id="PF08929"/>
    </source>
</evidence>
<feature type="domain" description="PoNi N-terminal" evidence="1">
    <location>
        <begin position="8"/>
        <end position="130"/>
    </location>
</feature>
<accession>A0ABS6Q9K8</accession>
<feature type="domain" description="PoNi C-terminal" evidence="2">
    <location>
        <begin position="140"/>
        <end position="244"/>
    </location>
</feature>